<organism evidence="2 3">
    <name type="scientific">Mesorhizobium huakuii</name>
    <dbReference type="NCBI Taxonomy" id="28104"/>
    <lineage>
        <taxon>Bacteria</taxon>
        <taxon>Pseudomonadati</taxon>
        <taxon>Pseudomonadota</taxon>
        <taxon>Alphaproteobacteria</taxon>
        <taxon>Hyphomicrobiales</taxon>
        <taxon>Phyllobacteriaceae</taxon>
        <taxon>Mesorhizobium</taxon>
    </lineage>
</organism>
<proteinExistence type="predicted"/>
<dbReference type="CDD" id="cd04327">
    <property type="entry name" value="ZnMc_MMP_like_3"/>
    <property type="match status" value="1"/>
</dbReference>
<evidence type="ECO:0000313" key="2">
    <source>
        <dbReference type="EMBL" id="QND56677.1"/>
    </source>
</evidence>
<dbReference type="GO" id="GO:0008237">
    <property type="term" value="F:metallopeptidase activity"/>
    <property type="evidence" value="ECO:0007669"/>
    <property type="project" value="InterPro"/>
</dbReference>
<feature type="domain" description="Peptidase metallopeptidase" evidence="1">
    <location>
        <begin position="71"/>
        <end position="216"/>
    </location>
</feature>
<protein>
    <recommendedName>
        <fullName evidence="1">Peptidase metallopeptidase domain-containing protein</fullName>
    </recommendedName>
</protein>
<dbReference type="InterPro" id="IPR024079">
    <property type="entry name" value="MetalloPept_cat_dom_sf"/>
</dbReference>
<dbReference type="Gene3D" id="3.40.390.10">
    <property type="entry name" value="Collagenase (Catalytic Domain)"/>
    <property type="match status" value="1"/>
</dbReference>
<dbReference type="AlphaFoldDB" id="A0A7G6SQ95"/>
<sequence length="273" mass="30882">MARRSKVVPRNPVQTADAPVKICFERIIPDELDQERFVRRRMREQMIEAAGGEKKLKASGVLGVARMALVNSKKWSPGTTLRCRFLDGSAKMKSKVKAVALGWQKYADVKLKFVSQGDAEIRISFFADNGSWSAIGRDALNASYFPTNQPTMNYGWLRDDTDEEEYHRVVTHEFGHALGCIHEHQSPKFTRTWNESAVMKYFQGPPNYWSPEDIRVNVLEKYSPKGITATDFDPKSIMLYAFDGALFSDGLGPTNQNTAVSDKDVAMIKKMYP</sequence>
<name>A0A7G6SQ95_9HYPH</name>
<dbReference type="RefSeq" id="WP_183463053.1">
    <property type="nucleotide sequence ID" value="NZ_CP050296.1"/>
</dbReference>
<evidence type="ECO:0000313" key="3">
    <source>
        <dbReference type="Proteomes" id="UP000515465"/>
    </source>
</evidence>
<dbReference type="SUPFAM" id="SSF55486">
    <property type="entry name" value="Metalloproteases ('zincins'), catalytic domain"/>
    <property type="match status" value="1"/>
</dbReference>
<dbReference type="InterPro" id="IPR006026">
    <property type="entry name" value="Peptidase_Metallo"/>
</dbReference>
<dbReference type="EMBL" id="CP050296">
    <property type="protein sequence ID" value="QND56677.1"/>
    <property type="molecule type" value="Genomic_DNA"/>
</dbReference>
<gene>
    <name evidence="2" type="ORF">HB778_08650</name>
</gene>
<evidence type="ECO:0000259" key="1">
    <source>
        <dbReference type="SMART" id="SM00235"/>
    </source>
</evidence>
<dbReference type="GO" id="GO:0008270">
    <property type="term" value="F:zinc ion binding"/>
    <property type="evidence" value="ECO:0007669"/>
    <property type="project" value="InterPro"/>
</dbReference>
<accession>A0A7G6SQ95</accession>
<dbReference type="GO" id="GO:0006508">
    <property type="term" value="P:proteolysis"/>
    <property type="evidence" value="ECO:0007669"/>
    <property type="project" value="InterPro"/>
</dbReference>
<dbReference type="Proteomes" id="UP000515465">
    <property type="component" value="Chromosome"/>
</dbReference>
<dbReference type="SMART" id="SM00235">
    <property type="entry name" value="ZnMc"/>
    <property type="match status" value="1"/>
</dbReference>
<reference evidence="3" key="1">
    <citation type="journal article" date="2020" name="Mol. Plant Microbe">
        <title>Rhizobial microsymbionts of the narrowly endemic Oxytropis species growing in Kamchatka are characterized by significant genetic diversity and possess a set of genes that are associated with T3SS and T6SS secretion systems and can affect the development of symbiosis.</title>
        <authorList>
            <person name="Safronova V."/>
            <person name="Guro P."/>
            <person name="Sazanova A."/>
            <person name="Kuznetsova I."/>
            <person name="Belimov A."/>
            <person name="Yakubov V."/>
            <person name="Chirak E."/>
            <person name="Afonin A."/>
            <person name="Gogolev Y."/>
            <person name="Andronov E."/>
            <person name="Tikhonovich I."/>
        </authorList>
    </citation>
    <scope>NUCLEOTIDE SEQUENCE [LARGE SCALE GENOMIC DNA]</scope>
    <source>
        <strain evidence="3">583</strain>
    </source>
</reference>